<dbReference type="PROSITE" id="PS01360">
    <property type="entry name" value="ZF_MYND_1"/>
    <property type="match status" value="1"/>
</dbReference>
<keyword evidence="3" id="KW-0862">Zinc</keyword>
<keyword evidence="5" id="KW-1133">Transmembrane helix</keyword>
<dbReference type="OrthoDB" id="341421at2759"/>
<name>A0A4R0RN11_9APHY</name>
<evidence type="ECO:0000256" key="2">
    <source>
        <dbReference type="ARBA" id="ARBA00022771"/>
    </source>
</evidence>
<dbReference type="Proteomes" id="UP000292702">
    <property type="component" value="Unassembled WGS sequence"/>
</dbReference>
<evidence type="ECO:0000313" key="7">
    <source>
        <dbReference type="EMBL" id="TCD69036.1"/>
    </source>
</evidence>
<evidence type="ECO:0000256" key="5">
    <source>
        <dbReference type="SAM" id="Phobius"/>
    </source>
</evidence>
<evidence type="ECO:0000259" key="6">
    <source>
        <dbReference type="PROSITE" id="PS50865"/>
    </source>
</evidence>
<dbReference type="Pfam" id="PF01753">
    <property type="entry name" value="zf-MYND"/>
    <property type="match status" value="1"/>
</dbReference>
<evidence type="ECO:0000313" key="8">
    <source>
        <dbReference type="Proteomes" id="UP000292702"/>
    </source>
</evidence>
<keyword evidence="8" id="KW-1185">Reference proteome</keyword>
<dbReference type="Gene3D" id="6.10.140.2220">
    <property type="match status" value="1"/>
</dbReference>
<protein>
    <recommendedName>
        <fullName evidence="6">MYND-type domain-containing protein</fullName>
    </recommendedName>
</protein>
<feature type="domain" description="MYND-type" evidence="6">
    <location>
        <begin position="226"/>
        <end position="265"/>
    </location>
</feature>
<evidence type="ECO:0000256" key="3">
    <source>
        <dbReference type="ARBA" id="ARBA00022833"/>
    </source>
</evidence>
<keyword evidence="5" id="KW-0472">Membrane</keyword>
<proteinExistence type="predicted"/>
<organism evidence="7 8">
    <name type="scientific">Steccherinum ochraceum</name>
    <dbReference type="NCBI Taxonomy" id="92696"/>
    <lineage>
        <taxon>Eukaryota</taxon>
        <taxon>Fungi</taxon>
        <taxon>Dikarya</taxon>
        <taxon>Basidiomycota</taxon>
        <taxon>Agaricomycotina</taxon>
        <taxon>Agaricomycetes</taxon>
        <taxon>Polyporales</taxon>
        <taxon>Steccherinaceae</taxon>
        <taxon>Steccherinum</taxon>
    </lineage>
</organism>
<dbReference type="GO" id="GO:0008270">
    <property type="term" value="F:zinc ion binding"/>
    <property type="evidence" value="ECO:0007669"/>
    <property type="project" value="UniProtKB-KW"/>
</dbReference>
<reference evidence="7 8" key="1">
    <citation type="submission" date="2018-11" db="EMBL/GenBank/DDBJ databases">
        <title>Genome assembly of Steccherinum ochraceum LE-BIN_3174, the white-rot fungus of the Steccherinaceae family (The Residual Polyporoid clade, Polyporales, Basidiomycota).</title>
        <authorList>
            <person name="Fedorova T.V."/>
            <person name="Glazunova O.A."/>
            <person name="Landesman E.O."/>
            <person name="Moiseenko K.V."/>
            <person name="Psurtseva N.V."/>
            <person name="Savinova O.S."/>
            <person name="Shakhova N.V."/>
            <person name="Tyazhelova T.V."/>
            <person name="Vasina D.V."/>
        </authorList>
    </citation>
    <scope>NUCLEOTIDE SEQUENCE [LARGE SCALE GENOMIC DNA]</scope>
    <source>
        <strain evidence="7 8">LE-BIN_3174</strain>
    </source>
</reference>
<dbReference type="SUPFAM" id="SSF144232">
    <property type="entry name" value="HIT/MYND zinc finger-like"/>
    <property type="match status" value="1"/>
</dbReference>
<keyword evidence="2 4" id="KW-0863">Zinc-finger</keyword>
<dbReference type="EMBL" id="RWJN01000051">
    <property type="protein sequence ID" value="TCD69036.1"/>
    <property type="molecule type" value="Genomic_DNA"/>
</dbReference>
<keyword evidence="5" id="KW-0812">Transmembrane</keyword>
<dbReference type="PROSITE" id="PS50865">
    <property type="entry name" value="ZF_MYND_2"/>
    <property type="match status" value="1"/>
</dbReference>
<keyword evidence="1" id="KW-0479">Metal-binding</keyword>
<dbReference type="STRING" id="92696.A0A4R0RN11"/>
<feature type="transmembrane region" description="Helical" evidence="5">
    <location>
        <begin position="320"/>
        <end position="337"/>
    </location>
</feature>
<comment type="caution">
    <text evidence="7">The sequence shown here is derived from an EMBL/GenBank/DDBJ whole genome shotgun (WGS) entry which is preliminary data.</text>
</comment>
<dbReference type="AlphaFoldDB" id="A0A4R0RN11"/>
<evidence type="ECO:0000256" key="4">
    <source>
        <dbReference type="PROSITE-ProRule" id="PRU00134"/>
    </source>
</evidence>
<sequence length="347" mass="38554">MCDISRKFLQSSRDVPDLEEADFKARKKVVNAVNKWAGSKGRTDHGPKWIPILYEYEIVTGSNLNRLKDRGNVVFIDLTTTRLLLVMCFGDIRSSCQHHASFQSDYAAITEANAHRLFSLVKYLFHNGAHPVSVRATYTTHQHGLHPDFLGSDDPPSHSNVPIFHITPHNFIPSLQTGEIQRIDSVLTMFKETIPAKRVKKTVTGNSVRPTMATLALGEMRLQDTCAECGAGDVQRMRECSKCKLVRYCSAACQKKAWPRHKRVCLARVNSSSEGDVNPAMASTSTQDGVNQPHTHTPTHALMLLPAPQSPVPRGLSNRAAIFAIVALLASFLFFYLRPVFESTQSG</sequence>
<dbReference type="InterPro" id="IPR002893">
    <property type="entry name" value="Znf_MYND"/>
</dbReference>
<accession>A0A4R0RN11</accession>
<evidence type="ECO:0000256" key="1">
    <source>
        <dbReference type="ARBA" id="ARBA00022723"/>
    </source>
</evidence>
<gene>
    <name evidence="7" type="ORF">EIP91_009099</name>
</gene>